<dbReference type="RefSeq" id="XP_062789812.1">
    <property type="nucleotide sequence ID" value="XM_062933761.1"/>
</dbReference>
<feature type="domain" description="SMP-LTD" evidence="11">
    <location>
        <begin position="1"/>
        <end position="627"/>
    </location>
</feature>
<keyword evidence="7 9" id="KW-0496">Mitochondrion</keyword>
<organism evidence="12 13">
    <name type="scientific">Kwoniella shivajii</name>
    <dbReference type="NCBI Taxonomy" id="564305"/>
    <lineage>
        <taxon>Eukaryota</taxon>
        <taxon>Fungi</taxon>
        <taxon>Dikarya</taxon>
        <taxon>Basidiomycota</taxon>
        <taxon>Agaricomycotina</taxon>
        <taxon>Tremellomycetes</taxon>
        <taxon>Tremellales</taxon>
        <taxon>Cryptococcaceae</taxon>
        <taxon>Kwoniella</taxon>
    </lineage>
</organism>
<keyword evidence="8 9" id="KW-0472">Membrane</keyword>
<evidence type="ECO:0000256" key="10">
    <source>
        <dbReference type="SAM" id="MobiDB-lite"/>
    </source>
</evidence>
<feature type="compositionally biased region" description="Low complexity" evidence="10">
    <location>
        <begin position="530"/>
        <end position="551"/>
    </location>
</feature>
<dbReference type="PROSITE" id="PS51847">
    <property type="entry name" value="SMP"/>
    <property type="match status" value="1"/>
</dbReference>
<sequence>MSIDINWSLLSEDLSSTPNPNPNSNPGTGIGIGIGSNPSEPSDILSTCLISILNEQLKSTPRPSFIGPISITSFSFGKESPDIEIKDIRDVWRVFDQGDDEADFLIQSQSQPQPQSQSQTQLQSQSQTQLGEGANDNNQRIQERDRLRHDYEEKRLSQKGVESELKGEEKYEIINAFPHSSSLSDDDDDKNNEQDDGDDDDGVEQDDTSEIDEGEQAESNGLVKDTTSRKNGYGNYNDHSRHPSIQPQLQLQPQPRTPSKRNGLGNYDGNVNITQATPRSTSNPNPMSSPPISGTGRSFIPFHLPFDHITPNNSFTGQGVGLFSPGLNKRSTSIASFPLRPPSIMSQRNQQSLSVPVSNGNINVKRSKPKPTNHVNQSQNQVQTRNPRRPRTHTNLTRERNPSYQELDENHSNPPPISPPTHPKDLGLPSNYHYPPNHNNHNKTKSNLNNASSSTTTEIPSLQIHFHLSHTSDLNLVLLTSLQVNYPSNLFMSLPLKLSITGFTLQGEIILAYSGEKNRLHITILDDDNQSQSQSQSQSQQSSNGSHQNQGTGMGMGMGYNSRSSNEDKKLPIGQRLLPNLQIESEIGHSDAHVLRNVGKVERFIVDVIRKTLVDELVFPNFHTIAL</sequence>
<dbReference type="InterPro" id="IPR027532">
    <property type="entry name" value="Mdm12"/>
</dbReference>
<feature type="compositionally biased region" description="Polar residues" evidence="10">
    <location>
        <begin position="344"/>
        <end position="364"/>
    </location>
</feature>
<accession>A0ABZ1CUM6</accession>
<feature type="compositionally biased region" description="Low complexity" evidence="10">
    <location>
        <begin position="108"/>
        <end position="130"/>
    </location>
</feature>
<protein>
    <recommendedName>
        <fullName evidence="9">Mitochondrial distribution and morphology protein 12</fullName>
    </recommendedName>
    <alternativeName>
        <fullName evidence="9">Mitochondrial inheritance component MDM12</fullName>
    </alternativeName>
</protein>
<keyword evidence="2" id="KW-0813">Transport</keyword>
<comment type="similarity">
    <text evidence="9">Belongs to the MDM12 family.</text>
</comment>
<evidence type="ECO:0000256" key="6">
    <source>
        <dbReference type="ARBA" id="ARBA00023121"/>
    </source>
</evidence>
<comment type="function">
    <text evidence="9">Component of the ERMES/MDM complex, which serves as a molecular tether to connect the endoplasmic reticulum (ER) and mitochondria. Components of this complex are involved in the control of mitochondrial shape and protein biogenesis, and function in nonvesicular lipid trafficking between the ER and mitochondria. MDM12 is required for the interaction of the ER-resident membrane protein MMM1 and the outer mitochondrial membrane-resident beta-barrel protein MDM10. The MDM12-MMM1 subcomplex functions in the major beta-barrel assembly pathway that is responsible for biogenesis of all mitochondrial outer membrane beta-barrel proteins, and acts in a late step after the SAM complex. The MDM10-MDM12-MMM1 subcomplex further acts in the TOM40-specific pathway after the action of the MDM12-MMM1 complex. Essential for establishing and maintaining the structure of mitochondria and maintenance of mtDNA nucleoids.</text>
</comment>
<evidence type="ECO:0000256" key="4">
    <source>
        <dbReference type="ARBA" id="ARBA00022824"/>
    </source>
</evidence>
<dbReference type="Proteomes" id="UP001329825">
    <property type="component" value="Chromosome 2"/>
</dbReference>
<feature type="compositionally biased region" description="Basic and acidic residues" evidence="10">
    <location>
        <begin position="141"/>
        <end position="172"/>
    </location>
</feature>
<evidence type="ECO:0000256" key="2">
    <source>
        <dbReference type="ARBA" id="ARBA00022448"/>
    </source>
</evidence>
<dbReference type="HAMAP" id="MF_03104">
    <property type="entry name" value="Mdm12"/>
    <property type="match status" value="1"/>
</dbReference>
<feature type="compositionally biased region" description="Low complexity" evidence="10">
    <location>
        <begin position="15"/>
        <end position="27"/>
    </location>
</feature>
<dbReference type="InterPro" id="IPR031468">
    <property type="entry name" value="SMP_LBD"/>
</dbReference>
<evidence type="ECO:0000256" key="3">
    <source>
        <dbReference type="ARBA" id="ARBA00022787"/>
    </source>
</evidence>
<evidence type="ECO:0000313" key="12">
    <source>
        <dbReference type="EMBL" id="WRT65072.1"/>
    </source>
</evidence>
<keyword evidence="5" id="KW-0445">Lipid transport</keyword>
<evidence type="ECO:0000256" key="1">
    <source>
        <dbReference type="ARBA" id="ARBA00004370"/>
    </source>
</evidence>
<evidence type="ECO:0000256" key="8">
    <source>
        <dbReference type="ARBA" id="ARBA00023136"/>
    </source>
</evidence>
<feature type="region of interest" description="Disordered" evidence="10">
    <location>
        <begin position="14"/>
        <end position="38"/>
    </location>
</feature>
<proteinExistence type="inferred from homology"/>
<feature type="compositionally biased region" description="Acidic residues" evidence="10">
    <location>
        <begin position="184"/>
        <end position="216"/>
    </location>
</feature>
<keyword evidence="13" id="KW-1185">Reference proteome</keyword>
<feature type="region of interest" description="Disordered" evidence="10">
    <location>
        <begin position="108"/>
        <end position="296"/>
    </location>
</feature>
<dbReference type="PANTHER" id="PTHR28204:SF1">
    <property type="entry name" value="MITOCHONDRIAL DISTRIBUTION AND MORPHOLOGY PROTEIN 12"/>
    <property type="match status" value="1"/>
</dbReference>
<feature type="region of interest" description="Disordered" evidence="10">
    <location>
        <begin position="338"/>
        <end position="455"/>
    </location>
</feature>
<feature type="region of interest" description="Disordered" evidence="10">
    <location>
        <begin position="528"/>
        <end position="568"/>
    </location>
</feature>
<evidence type="ECO:0000313" key="13">
    <source>
        <dbReference type="Proteomes" id="UP001329825"/>
    </source>
</evidence>
<reference evidence="12 13" key="1">
    <citation type="submission" date="2024-01" db="EMBL/GenBank/DDBJ databases">
        <title>Comparative genomics of Cryptococcus and Kwoniella reveals pathogenesis evolution and contrasting modes of karyotype evolution via chromosome fusion or intercentromeric recombination.</title>
        <authorList>
            <person name="Coelho M.A."/>
            <person name="David-Palma M."/>
            <person name="Shea T."/>
            <person name="Bowers K."/>
            <person name="McGinley-Smith S."/>
            <person name="Mohammad A.W."/>
            <person name="Gnirke A."/>
            <person name="Yurkov A.M."/>
            <person name="Nowrousian M."/>
            <person name="Sun S."/>
            <person name="Cuomo C.A."/>
            <person name="Heitman J."/>
        </authorList>
    </citation>
    <scope>NUCLEOTIDE SEQUENCE [LARGE SCALE GENOMIC DNA]</scope>
    <source>
        <strain evidence="12">CBS 11374</strain>
    </source>
</reference>
<dbReference type="EMBL" id="CP141882">
    <property type="protein sequence ID" value="WRT65072.1"/>
    <property type="molecule type" value="Genomic_DNA"/>
</dbReference>
<keyword evidence="4 9" id="KW-0256">Endoplasmic reticulum</keyword>
<evidence type="ECO:0000256" key="7">
    <source>
        <dbReference type="ARBA" id="ARBA00023128"/>
    </source>
</evidence>
<name>A0ABZ1CUM6_9TREE</name>
<feature type="compositionally biased region" description="Low complexity" evidence="10">
    <location>
        <begin position="277"/>
        <end position="293"/>
    </location>
</feature>
<dbReference type="Pfam" id="PF26544">
    <property type="entry name" value="Mdm12"/>
    <property type="match status" value="1"/>
</dbReference>
<keyword evidence="3 9" id="KW-1000">Mitochondrion outer membrane</keyword>
<evidence type="ECO:0000256" key="5">
    <source>
        <dbReference type="ARBA" id="ARBA00023055"/>
    </source>
</evidence>
<dbReference type="CDD" id="cd21672">
    <property type="entry name" value="SMP_Mdm12"/>
    <property type="match status" value="1"/>
</dbReference>
<feature type="compositionally biased region" description="Polar residues" evidence="10">
    <location>
        <begin position="373"/>
        <end position="383"/>
    </location>
</feature>
<comment type="subcellular location">
    <subcellularLocation>
        <location evidence="1">Membrane</location>
    </subcellularLocation>
    <subcellularLocation>
        <location evidence="9">Mitochondrion outer membrane</location>
        <topology evidence="9">Peripheral membrane protein</topology>
        <orientation evidence="9">Cytoplasmic side</orientation>
    </subcellularLocation>
    <subcellularLocation>
        <location evidence="9">Endoplasmic reticulum membrane</location>
        <topology evidence="9">Peripheral membrane protein</topology>
        <orientation evidence="9">Cytoplasmic side</orientation>
    </subcellularLocation>
    <text evidence="9">The ERMES/MDM complex localizes to a few discrete foci (around 10 per single cell), that represent mitochondria-endoplasmic reticulum junctions. These foci are often found next to mtDNA nucleoids.</text>
</comment>
<dbReference type="GeneID" id="87954145"/>
<comment type="subunit">
    <text evidence="9">Component of the ER-mitochondria encounter structure (ERMES) or MDM complex, composed of MMM1, MDM10, MDM12 and MDM34. A MMM1 homodimer associates with one molecule of MDM12 on each side in a pairwise head-to-tail manner, and the SMP-LTD domains of MMM1 and MDM12 generate a continuous hydrophobic tunnel for phospholipid trafficking.</text>
</comment>
<gene>
    <name evidence="9" type="primary">MDM12</name>
    <name evidence="12" type="ORF">IL334_002014</name>
</gene>
<dbReference type="PANTHER" id="PTHR28204">
    <property type="entry name" value="MITOCHONDRIAL DISTRIBUTION AND MORPHOLOGY PROTEIN 12"/>
    <property type="match status" value="1"/>
</dbReference>
<evidence type="ECO:0000256" key="9">
    <source>
        <dbReference type="HAMAP-Rule" id="MF_03104"/>
    </source>
</evidence>
<evidence type="ECO:0000259" key="11">
    <source>
        <dbReference type="PROSITE" id="PS51847"/>
    </source>
</evidence>
<feature type="compositionally biased region" description="Low complexity" evidence="10">
    <location>
        <begin position="428"/>
        <end position="455"/>
    </location>
</feature>
<keyword evidence="6" id="KW-0446">Lipid-binding</keyword>